<evidence type="ECO:0000313" key="5">
    <source>
        <dbReference type="Proteomes" id="UP000703661"/>
    </source>
</evidence>
<evidence type="ECO:0000256" key="1">
    <source>
        <dbReference type="ARBA" id="ARBA00004141"/>
    </source>
</evidence>
<sequence length="209" mass="23183">MSIWQCQSKGSWGPFDPECPADFTPCFEDTFLKLVPVVFLLVAGLPRLIKLSKQQSLRYPSTSWRQTLKLIGIVALIAISIATLAQDSFDYGRHGIFHHIGLELLSSLLEILSLVLALALTVVENKKSYLSSNVLLVYWLFLIITSSIKLRTLTLGCPVEDLDGLGKPSKRQQQLIIGLLSGKIIDAILVFSLECVHRDAGIQLGEDNY</sequence>
<keyword evidence="2" id="KW-1133">Transmembrane helix</keyword>
<name>A0A9P6SS76_9FUNG</name>
<comment type="caution">
    <text evidence="4">The sequence shown here is derived from an EMBL/GenBank/DDBJ whole genome shotgun (WGS) entry which is preliminary data.</text>
</comment>
<dbReference type="EMBL" id="JAAAID010003732">
    <property type="protein sequence ID" value="KAF9996131.1"/>
    <property type="molecule type" value="Genomic_DNA"/>
</dbReference>
<keyword evidence="5" id="KW-1185">Reference proteome</keyword>
<protein>
    <recommendedName>
        <fullName evidence="3">ABC transporter TMD0 domain-containing protein</fullName>
    </recommendedName>
</protein>
<comment type="subcellular location">
    <subcellularLocation>
        <location evidence="1">Membrane</location>
        <topology evidence="1">Multi-pass membrane protein</topology>
    </subcellularLocation>
</comment>
<dbReference type="Pfam" id="PF24357">
    <property type="entry name" value="TMD0_ABC"/>
    <property type="match status" value="1"/>
</dbReference>
<feature type="non-terminal residue" evidence="4">
    <location>
        <position position="1"/>
    </location>
</feature>
<keyword evidence="2" id="KW-0472">Membrane</keyword>
<organism evidence="4 5">
    <name type="scientific">Entomortierella chlamydospora</name>
    <dbReference type="NCBI Taxonomy" id="101097"/>
    <lineage>
        <taxon>Eukaryota</taxon>
        <taxon>Fungi</taxon>
        <taxon>Fungi incertae sedis</taxon>
        <taxon>Mucoromycota</taxon>
        <taxon>Mortierellomycotina</taxon>
        <taxon>Mortierellomycetes</taxon>
        <taxon>Mortierellales</taxon>
        <taxon>Mortierellaceae</taxon>
        <taxon>Entomortierella</taxon>
    </lineage>
</organism>
<dbReference type="GO" id="GO:0016020">
    <property type="term" value="C:membrane"/>
    <property type="evidence" value="ECO:0007669"/>
    <property type="project" value="UniProtKB-SubCell"/>
</dbReference>
<gene>
    <name evidence="4" type="ORF">BGZ80_007337</name>
</gene>
<dbReference type="Proteomes" id="UP000703661">
    <property type="component" value="Unassembled WGS sequence"/>
</dbReference>
<feature type="domain" description="ABC transporter TMD0" evidence="3">
    <location>
        <begin position="6"/>
        <end position="155"/>
    </location>
</feature>
<evidence type="ECO:0000259" key="3">
    <source>
        <dbReference type="Pfam" id="PF24357"/>
    </source>
</evidence>
<evidence type="ECO:0000313" key="4">
    <source>
        <dbReference type="EMBL" id="KAF9996131.1"/>
    </source>
</evidence>
<keyword evidence="2" id="KW-0812">Transmembrane</keyword>
<feature type="transmembrane region" description="Helical" evidence="2">
    <location>
        <begin position="70"/>
        <end position="89"/>
    </location>
</feature>
<evidence type="ECO:0000256" key="2">
    <source>
        <dbReference type="SAM" id="Phobius"/>
    </source>
</evidence>
<dbReference type="InterPro" id="IPR056227">
    <property type="entry name" value="TMD0_ABC"/>
</dbReference>
<feature type="transmembrane region" description="Helical" evidence="2">
    <location>
        <begin position="135"/>
        <end position="154"/>
    </location>
</feature>
<proteinExistence type="predicted"/>
<dbReference type="AlphaFoldDB" id="A0A9P6SS76"/>
<feature type="transmembrane region" description="Helical" evidence="2">
    <location>
        <begin position="104"/>
        <end position="123"/>
    </location>
</feature>
<reference evidence="4" key="1">
    <citation type="journal article" date="2020" name="Fungal Divers.">
        <title>Resolving the Mortierellaceae phylogeny through synthesis of multi-gene phylogenetics and phylogenomics.</title>
        <authorList>
            <person name="Vandepol N."/>
            <person name="Liber J."/>
            <person name="Desiro A."/>
            <person name="Na H."/>
            <person name="Kennedy M."/>
            <person name="Barry K."/>
            <person name="Grigoriev I.V."/>
            <person name="Miller A.N."/>
            <person name="O'Donnell K."/>
            <person name="Stajich J.E."/>
            <person name="Bonito G."/>
        </authorList>
    </citation>
    <scope>NUCLEOTIDE SEQUENCE</scope>
    <source>
        <strain evidence="4">NRRL 2769</strain>
    </source>
</reference>
<accession>A0A9P6SS76</accession>